<reference evidence="2" key="1">
    <citation type="submission" date="2010-08" db="EMBL/GenBank/DDBJ databases">
        <authorList>
            <consortium name="Caenorhabditis japonica Sequencing Consortium"/>
            <person name="Wilson R.K."/>
        </authorList>
    </citation>
    <scope>NUCLEOTIDE SEQUENCE [LARGE SCALE GENOMIC DNA]</scope>
    <source>
        <strain evidence="2">DF5081</strain>
    </source>
</reference>
<name>A0A8R1I8K1_CAEJA</name>
<evidence type="ECO:0000313" key="1">
    <source>
        <dbReference type="EnsemblMetazoa" id="CJA25641.1"/>
    </source>
</evidence>
<reference evidence="1" key="2">
    <citation type="submission" date="2022-06" db="UniProtKB">
        <authorList>
            <consortium name="EnsemblMetazoa"/>
        </authorList>
    </citation>
    <scope>IDENTIFICATION</scope>
    <source>
        <strain evidence="1">DF5081</strain>
    </source>
</reference>
<proteinExistence type="predicted"/>
<dbReference type="AlphaFoldDB" id="A0A8R1I8K1"/>
<organism evidence="1 2">
    <name type="scientific">Caenorhabditis japonica</name>
    <dbReference type="NCBI Taxonomy" id="281687"/>
    <lineage>
        <taxon>Eukaryota</taxon>
        <taxon>Metazoa</taxon>
        <taxon>Ecdysozoa</taxon>
        <taxon>Nematoda</taxon>
        <taxon>Chromadorea</taxon>
        <taxon>Rhabditida</taxon>
        <taxon>Rhabditina</taxon>
        <taxon>Rhabditomorpha</taxon>
        <taxon>Rhabditoidea</taxon>
        <taxon>Rhabditidae</taxon>
        <taxon>Peloderinae</taxon>
        <taxon>Caenorhabditis</taxon>
    </lineage>
</organism>
<sequence>MKRELNHVAFKQSIWKANDMDPNPVHTYVHVNVMKTGPLYEWKQKEHEFVNKIIQYIPKPINCMPNCVYNLVTSNERQ</sequence>
<protein>
    <submittedName>
        <fullName evidence="1">Uncharacterized protein</fullName>
    </submittedName>
</protein>
<dbReference type="Proteomes" id="UP000005237">
    <property type="component" value="Unassembled WGS sequence"/>
</dbReference>
<evidence type="ECO:0000313" key="2">
    <source>
        <dbReference type="Proteomes" id="UP000005237"/>
    </source>
</evidence>
<keyword evidence="2" id="KW-1185">Reference proteome</keyword>
<dbReference type="EnsemblMetazoa" id="CJA25641.1">
    <property type="protein sequence ID" value="CJA25641.1"/>
    <property type="gene ID" value="WBGene00181213"/>
</dbReference>
<accession>A0A8R1I8K1</accession>